<feature type="transmembrane region" description="Helical" evidence="1">
    <location>
        <begin position="278"/>
        <end position="301"/>
    </location>
</feature>
<dbReference type="Pfam" id="PF00563">
    <property type="entry name" value="EAL"/>
    <property type="match status" value="1"/>
</dbReference>
<dbReference type="CDD" id="cd01949">
    <property type="entry name" value="GGDEF"/>
    <property type="match status" value="1"/>
</dbReference>
<evidence type="ECO:0000313" key="4">
    <source>
        <dbReference type="EMBL" id="QDL94365.1"/>
    </source>
</evidence>
<evidence type="ECO:0000256" key="1">
    <source>
        <dbReference type="SAM" id="Phobius"/>
    </source>
</evidence>
<dbReference type="GO" id="GO:0003824">
    <property type="term" value="F:catalytic activity"/>
    <property type="evidence" value="ECO:0007669"/>
    <property type="project" value="UniProtKB-ARBA"/>
</dbReference>
<dbReference type="SMART" id="SM00052">
    <property type="entry name" value="EAL"/>
    <property type="match status" value="1"/>
</dbReference>
<evidence type="ECO:0000259" key="2">
    <source>
        <dbReference type="PROSITE" id="PS50883"/>
    </source>
</evidence>
<feature type="transmembrane region" description="Helical" evidence="1">
    <location>
        <begin position="20"/>
        <end position="46"/>
    </location>
</feature>
<dbReference type="SUPFAM" id="SSF55073">
    <property type="entry name" value="Nucleotide cyclase"/>
    <property type="match status" value="1"/>
</dbReference>
<evidence type="ECO:0000259" key="3">
    <source>
        <dbReference type="PROSITE" id="PS50887"/>
    </source>
</evidence>
<dbReference type="Proteomes" id="UP000305888">
    <property type="component" value="Plasmid pD4M1B"/>
</dbReference>
<dbReference type="InterPro" id="IPR043128">
    <property type="entry name" value="Rev_trsase/Diguanyl_cyclase"/>
</dbReference>
<dbReference type="PANTHER" id="PTHR44757:SF2">
    <property type="entry name" value="BIOFILM ARCHITECTURE MAINTENANCE PROTEIN MBAA"/>
    <property type="match status" value="1"/>
</dbReference>
<feature type="domain" description="EAL" evidence="2">
    <location>
        <begin position="490"/>
        <end position="740"/>
    </location>
</feature>
<dbReference type="InterPro" id="IPR007892">
    <property type="entry name" value="CHASE4"/>
</dbReference>
<organism evidence="4 5">
    <name type="scientific">Paroceanicella profunda</name>
    <dbReference type="NCBI Taxonomy" id="2579971"/>
    <lineage>
        <taxon>Bacteria</taxon>
        <taxon>Pseudomonadati</taxon>
        <taxon>Pseudomonadota</taxon>
        <taxon>Alphaproteobacteria</taxon>
        <taxon>Rhodobacterales</taxon>
        <taxon>Paracoccaceae</taxon>
        <taxon>Paroceanicella</taxon>
    </lineage>
</organism>
<keyword evidence="5" id="KW-1185">Reference proteome</keyword>
<dbReference type="InterPro" id="IPR035919">
    <property type="entry name" value="EAL_sf"/>
</dbReference>
<dbReference type="KEGG" id="ppru:FDP22_21060"/>
<proteinExistence type="predicted"/>
<dbReference type="AlphaFoldDB" id="A0A5B8G0X2"/>
<accession>A0A5B8G0X2</accession>
<dbReference type="FunFam" id="3.30.70.270:FF:000001">
    <property type="entry name" value="Diguanylate cyclase domain protein"/>
    <property type="match status" value="1"/>
</dbReference>
<dbReference type="Pfam" id="PF05228">
    <property type="entry name" value="CHASE4"/>
    <property type="match status" value="1"/>
</dbReference>
<dbReference type="SUPFAM" id="SSF141868">
    <property type="entry name" value="EAL domain-like"/>
    <property type="match status" value="1"/>
</dbReference>
<dbReference type="NCBIfam" id="TIGR00254">
    <property type="entry name" value="GGDEF"/>
    <property type="match status" value="1"/>
</dbReference>
<dbReference type="OrthoDB" id="9814202at2"/>
<dbReference type="InterPro" id="IPR000160">
    <property type="entry name" value="GGDEF_dom"/>
</dbReference>
<name>A0A5B8G0X2_9RHOB</name>
<gene>
    <name evidence="4" type="ORF">FDP22_21060</name>
</gene>
<dbReference type="RefSeq" id="WP_138576146.1">
    <property type="nucleotide sequence ID" value="NZ_CP040820.1"/>
</dbReference>
<dbReference type="PROSITE" id="PS50887">
    <property type="entry name" value="GGDEF"/>
    <property type="match status" value="1"/>
</dbReference>
<dbReference type="Gene3D" id="3.20.20.450">
    <property type="entry name" value="EAL domain"/>
    <property type="match status" value="1"/>
</dbReference>
<keyword evidence="1" id="KW-0472">Membrane</keyword>
<keyword evidence="4" id="KW-0614">Plasmid</keyword>
<protein>
    <submittedName>
        <fullName evidence="4">Bifunctional diguanylate cyclase/phosphodiesterase</fullName>
    </submittedName>
</protein>
<dbReference type="InterPro" id="IPR052155">
    <property type="entry name" value="Biofilm_reg_signaling"/>
</dbReference>
<dbReference type="SMART" id="SM00267">
    <property type="entry name" value="GGDEF"/>
    <property type="match status" value="1"/>
</dbReference>
<reference evidence="4 5" key="1">
    <citation type="submission" date="2019-06" db="EMBL/GenBank/DDBJ databases">
        <title>Genome sequence of Rhodobacteraceae bacterium D4M1.</title>
        <authorList>
            <person name="Cao J."/>
        </authorList>
    </citation>
    <scope>NUCLEOTIDE SEQUENCE [LARGE SCALE GENOMIC DNA]</scope>
    <source>
        <strain evidence="4 5">D4M1</strain>
        <plasmid evidence="5">pd4m1b</plasmid>
    </source>
</reference>
<dbReference type="InterPro" id="IPR001633">
    <property type="entry name" value="EAL_dom"/>
</dbReference>
<sequence length="760" mass="82711">MTAGNEPAPEPGQNQFSTRGFIFGRVVPTLILAAIVSAAAVLLLVWSTREADRFATEGQRRLFNMAVTDMTEAIAHEQESVTFWDDSVLKLRDGTDVEWIDGNLGSWLSTYFGHDSVYVLDPENRPVFASEGTRRLPPQVFSGVAAEVLPLVEAVRALRRKADPSDIGEKMDSVGASDLAIVRGHPAIVSAKPVISDTGTIGEPLGQEFVHVAVRYLDGSFLENLGERYLFRDLGFVTDTSGIASGLQSFALADDGGTTLGYFTWRPMLPGQAVFRNLMPVLAGLCAIAILGLCLFLWLLYRRSAALSATEARMHYMALHDTLTGLPNRAMFVTRLERALRSSLSGPGGTALLYVDLDHFKRVNDTLGHPAGDRLIQEVGNRLQRLIRETDTVARFGGDEFAIVMAGVTEEAHVLHLCERIVDSAREPFSIEGNQVFIGVSIGYAIAWSGGPGRNELVRRADVALYRAKSLGRNRCVVYTQDMDALLQERRRIETDLRAALRAGGQLAVYYQPIFATRSRVLTGFEALLRWNHPERGAISPEVFIPIAEDIGLIEEIGGWVMAEACRTAAGWPGLTISVNVSALELRDPSYASRLAELMGNAGLPAERLELELTESAMIDSPGVHAETLQVLRRMGVRLVIDDFGTGFSNLGRLQSLEVDRIKIDRSFIQALGRSANDAAIVRAIIDLAHATVLETTAEGVETEEQNAQIDALGCDSVQGFLFSEALSREHACALVQARARDAAPEVRLCGPVGDMAGPG</sequence>
<dbReference type="Pfam" id="PF00990">
    <property type="entry name" value="GGDEF"/>
    <property type="match status" value="1"/>
</dbReference>
<dbReference type="Gene3D" id="3.30.70.270">
    <property type="match status" value="1"/>
</dbReference>
<dbReference type="PANTHER" id="PTHR44757">
    <property type="entry name" value="DIGUANYLATE CYCLASE DGCP"/>
    <property type="match status" value="1"/>
</dbReference>
<keyword evidence="1" id="KW-0812">Transmembrane</keyword>
<evidence type="ECO:0000313" key="5">
    <source>
        <dbReference type="Proteomes" id="UP000305888"/>
    </source>
</evidence>
<dbReference type="PROSITE" id="PS50883">
    <property type="entry name" value="EAL"/>
    <property type="match status" value="1"/>
</dbReference>
<dbReference type="EMBL" id="CP040820">
    <property type="protein sequence ID" value="QDL94365.1"/>
    <property type="molecule type" value="Genomic_DNA"/>
</dbReference>
<feature type="domain" description="GGDEF" evidence="3">
    <location>
        <begin position="348"/>
        <end position="481"/>
    </location>
</feature>
<keyword evidence="1" id="KW-1133">Transmembrane helix</keyword>
<dbReference type="CDD" id="cd01948">
    <property type="entry name" value="EAL"/>
    <property type="match status" value="1"/>
</dbReference>
<dbReference type="InterPro" id="IPR029787">
    <property type="entry name" value="Nucleotide_cyclase"/>
</dbReference>
<geneLocation type="plasmid" evidence="5">
    <name>pd4m1b</name>
</geneLocation>